<evidence type="ECO:0008006" key="3">
    <source>
        <dbReference type="Google" id="ProtNLM"/>
    </source>
</evidence>
<accession>A0A3B0UB43</accession>
<dbReference type="EMBL" id="UOEO01000056">
    <property type="protein sequence ID" value="VAW16686.1"/>
    <property type="molecule type" value="Genomic_DNA"/>
</dbReference>
<reference evidence="2" key="1">
    <citation type="submission" date="2018-06" db="EMBL/GenBank/DDBJ databases">
        <authorList>
            <person name="Zhirakovskaya E."/>
        </authorList>
    </citation>
    <scope>NUCLEOTIDE SEQUENCE</scope>
</reference>
<sequence length="194" mass="20334">MDKTLIDEMIAAARGTIALLAGKRSAAKYYDLSLKGLMGSLIAFVVAVTFNAFAPHFSGSSAAPQPWQALIMVALLYVFQTGFGALVLNQFGRLDGLVPYLVADNWATFFITAISGIMVFAGLNADGAILVVGLLVIILEINIARLIVTLKPIQIAIFIIAQLVGAFVGLMVLGAIFPSELVGSMSGMSGAHAS</sequence>
<proteinExistence type="predicted"/>
<protein>
    <recommendedName>
        <fullName evidence="3">Yip1 domain-containing protein</fullName>
    </recommendedName>
</protein>
<feature type="transmembrane region" description="Helical" evidence="1">
    <location>
        <begin position="155"/>
        <end position="177"/>
    </location>
</feature>
<gene>
    <name evidence="2" type="ORF">MNBD_ALPHA12-305</name>
</gene>
<feature type="transmembrane region" description="Helical" evidence="1">
    <location>
        <begin position="127"/>
        <end position="148"/>
    </location>
</feature>
<feature type="transmembrane region" description="Helical" evidence="1">
    <location>
        <begin position="66"/>
        <end position="88"/>
    </location>
</feature>
<feature type="transmembrane region" description="Helical" evidence="1">
    <location>
        <begin position="32"/>
        <end position="54"/>
    </location>
</feature>
<keyword evidence="1" id="KW-0812">Transmembrane</keyword>
<evidence type="ECO:0000313" key="2">
    <source>
        <dbReference type="EMBL" id="VAW16686.1"/>
    </source>
</evidence>
<evidence type="ECO:0000256" key="1">
    <source>
        <dbReference type="SAM" id="Phobius"/>
    </source>
</evidence>
<feature type="transmembrane region" description="Helical" evidence="1">
    <location>
        <begin position="100"/>
        <end position="121"/>
    </location>
</feature>
<keyword evidence="1" id="KW-0472">Membrane</keyword>
<organism evidence="2">
    <name type="scientific">hydrothermal vent metagenome</name>
    <dbReference type="NCBI Taxonomy" id="652676"/>
    <lineage>
        <taxon>unclassified sequences</taxon>
        <taxon>metagenomes</taxon>
        <taxon>ecological metagenomes</taxon>
    </lineage>
</organism>
<keyword evidence="1" id="KW-1133">Transmembrane helix</keyword>
<dbReference type="AlphaFoldDB" id="A0A3B0UB43"/>
<name>A0A3B0UB43_9ZZZZ</name>